<keyword evidence="2" id="KW-1185">Reference proteome</keyword>
<evidence type="ECO:0000313" key="2">
    <source>
        <dbReference type="Proteomes" id="UP001277972"/>
    </source>
</evidence>
<comment type="caution">
    <text evidence="1">The sequence shown here is derived from an EMBL/GenBank/DDBJ whole genome shotgun (WGS) entry which is preliminary data.</text>
</comment>
<accession>A0ACC6M6C8</accession>
<dbReference type="Proteomes" id="UP001277972">
    <property type="component" value="Unassembled WGS sequence"/>
</dbReference>
<proteinExistence type="predicted"/>
<reference evidence="1" key="1">
    <citation type="submission" date="2023-11" db="EMBL/GenBank/DDBJ databases">
        <title>Gracilibacillus pellucida a moderately halophilic bacterium isolated from saline soil in Xinjiang province.</title>
        <authorList>
            <person name="Zhang Z."/>
            <person name="Tan F."/>
            <person name="Wang Y."/>
            <person name="Xia M."/>
        </authorList>
    </citation>
    <scope>NUCLEOTIDE SEQUENCE</scope>
    <source>
        <strain evidence="1">S3-1-1</strain>
    </source>
</reference>
<protein>
    <submittedName>
        <fullName evidence="1">OmpA family protein</fullName>
    </submittedName>
</protein>
<evidence type="ECO:0000313" key="1">
    <source>
        <dbReference type="EMBL" id="MDX8046524.1"/>
    </source>
</evidence>
<gene>
    <name evidence="1" type="ORF">SH601_11070</name>
</gene>
<organism evidence="1 2">
    <name type="scientific">Gracilibacillus pellucidus</name>
    <dbReference type="NCBI Taxonomy" id="3095368"/>
    <lineage>
        <taxon>Bacteria</taxon>
        <taxon>Bacillati</taxon>
        <taxon>Bacillota</taxon>
        <taxon>Bacilli</taxon>
        <taxon>Bacillales</taxon>
        <taxon>Bacillaceae</taxon>
        <taxon>Gracilibacillus</taxon>
    </lineage>
</organism>
<dbReference type="EMBL" id="JAWZSR010000005">
    <property type="protein sequence ID" value="MDX8046524.1"/>
    <property type="molecule type" value="Genomic_DNA"/>
</dbReference>
<sequence length="631" mass="70449">MKRLLIVLIGIFGLAACDEETNENAEKLDETKHQEEAVETNEAEESRQAETDNPEDISDSNETNDAESVEIAPVIIEETLWHFDEGEAYDVQAEVGPIIQDGEYAILPMVLDTTSDIEVQFRKNIFNNGFVSEDPSSGFDIRLIDAEQMTVSHMGVLSYDKDWGDGQSRKPLETFLREGSLNNRMRMGPDHEPVRYFAIFQKTESDSVHVLLQSLGLAEDVPVVDREDVNPPNLAEAEQTEDTAERDNRHTLGVPTLEEIVQRELTSSAFEEVKDSYPEQIVTRVIPLETYRESMETAVSRIDTIEHSTLILSGDVLFEFDSADLTDDANEEFEGAIIELEGVEGGELEIVGHTDNEGSDDYNQNLSEDRAKAVQDRLKELTDLDAFDDISVEGKSFHEPITDNDTEAGRSQNRRVELHFTPPAEEIVIEQELDLSEAPGAEAKHPDAVEVEAGKVEVLSLTQVDSLLVGRIRVQANEGELDRNALRTYGSGATSLAGARGMHFQESIGYLGSTVYNITLLHGDQRYYPIDYYLTPLPESHGEQQLEEEDGEYIVPLAERFLQSSYNSDNDDAYFMATVIWPAVDADKAAVELGLPSINTTTGDIDTEVDKVQPWRITNIPLEHSEQTVNE</sequence>
<name>A0ACC6M6C8_9BACI</name>